<dbReference type="Proteomes" id="UP000054279">
    <property type="component" value="Unassembled WGS sequence"/>
</dbReference>
<proteinExistence type="predicted"/>
<accession>A0A0C9U1K5</accession>
<protein>
    <submittedName>
        <fullName evidence="2">Unplaced genomic scaffold SPHSTscaffold_819, whole genome shotgun sequence</fullName>
    </submittedName>
</protein>
<sequence length="480" mass="52070">MPEHSPEPTPTPSVSAPTTTPTPPPSTPPPMYSISPSSTPSTIRAPELTVQPTTPEFPVLFIEEPLVGVERSSRWPSSLSSESTPTMDTISRNLSSPTTVPTIPPTSSSSSSSIVRRPTPLPPSSPSTPVSRPFTMTPERTFTVSISTSYSNAPSIASRLETVPSSVSEEEIPERRLSEIISHDGNRLSEYLHSIDIVRNGQYSDMSRHLDRIKGELLDLANSIRENEENRREQPPPVPVKDVLVGRSAAMPSLPPSSPATVTYLDLPPERPSSPSSMASSISWLSSHHSNDYFLMPIEDVDELSLIRVAPQIPAPPTPSPPSSPSSSSILASAASSAGTVIEDIRVMIQCLVQETAERQPPAPVTTTIIREVPVQTMPMRSEETAEQRSCREMIQRIERDLADMLCRLASEPSPSETTTGSISELSTIFMYRSPPILQPTPVPGRPLHSELLSDLGPMPTQHPIQLEPLPSIVRPPSRA</sequence>
<gene>
    <name evidence="2" type="ORF">M422DRAFT_276631</name>
</gene>
<keyword evidence="3" id="KW-1185">Reference proteome</keyword>
<evidence type="ECO:0000313" key="2">
    <source>
        <dbReference type="EMBL" id="KIJ22887.1"/>
    </source>
</evidence>
<feature type="compositionally biased region" description="Pro residues" evidence="1">
    <location>
        <begin position="20"/>
        <end position="31"/>
    </location>
</feature>
<dbReference type="AlphaFoldDB" id="A0A0C9U1K5"/>
<reference evidence="2 3" key="1">
    <citation type="submission" date="2014-06" db="EMBL/GenBank/DDBJ databases">
        <title>Evolutionary Origins and Diversification of the Mycorrhizal Mutualists.</title>
        <authorList>
            <consortium name="DOE Joint Genome Institute"/>
            <consortium name="Mycorrhizal Genomics Consortium"/>
            <person name="Kohler A."/>
            <person name="Kuo A."/>
            <person name="Nagy L.G."/>
            <person name="Floudas D."/>
            <person name="Copeland A."/>
            <person name="Barry K.W."/>
            <person name="Cichocki N."/>
            <person name="Veneault-Fourrey C."/>
            <person name="LaButti K."/>
            <person name="Lindquist E.A."/>
            <person name="Lipzen A."/>
            <person name="Lundell T."/>
            <person name="Morin E."/>
            <person name="Murat C."/>
            <person name="Riley R."/>
            <person name="Ohm R."/>
            <person name="Sun H."/>
            <person name="Tunlid A."/>
            <person name="Henrissat B."/>
            <person name="Grigoriev I.V."/>
            <person name="Hibbett D.S."/>
            <person name="Martin F."/>
        </authorList>
    </citation>
    <scope>NUCLEOTIDE SEQUENCE [LARGE SCALE GENOMIC DNA]</scope>
    <source>
        <strain evidence="2 3">SS14</strain>
    </source>
</reference>
<feature type="compositionally biased region" description="Low complexity" evidence="1">
    <location>
        <begin position="95"/>
        <end position="118"/>
    </location>
</feature>
<feature type="region of interest" description="Disordered" evidence="1">
    <location>
        <begin position="312"/>
        <end position="331"/>
    </location>
</feature>
<name>A0A0C9U1K5_SPHS4</name>
<feature type="region of interest" description="Disordered" evidence="1">
    <location>
        <begin position="440"/>
        <end position="480"/>
    </location>
</feature>
<organism evidence="2 3">
    <name type="scientific">Sphaerobolus stellatus (strain SS14)</name>
    <dbReference type="NCBI Taxonomy" id="990650"/>
    <lineage>
        <taxon>Eukaryota</taxon>
        <taxon>Fungi</taxon>
        <taxon>Dikarya</taxon>
        <taxon>Basidiomycota</taxon>
        <taxon>Agaricomycotina</taxon>
        <taxon>Agaricomycetes</taxon>
        <taxon>Phallomycetidae</taxon>
        <taxon>Geastrales</taxon>
        <taxon>Sphaerobolaceae</taxon>
        <taxon>Sphaerobolus</taxon>
    </lineage>
</organism>
<dbReference type="EMBL" id="KN837894">
    <property type="protein sequence ID" value="KIJ22887.1"/>
    <property type="molecule type" value="Genomic_DNA"/>
</dbReference>
<dbReference type="HOGENOM" id="CLU_568791_0_0_1"/>
<dbReference type="OrthoDB" id="2507336at2759"/>
<feature type="compositionally biased region" description="Low complexity" evidence="1">
    <location>
        <begin position="32"/>
        <end position="42"/>
    </location>
</feature>
<feature type="compositionally biased region" description="Pro residues" evidence="1">
    <location>
        <begin position="313"/>
        <end position="324"/>
    </location>
</feature>
<evidence type="ECO:0000313" key="3">
    <source>
        <dbReference type="Proteomes" id="UP000054279"/>
    </source>
</evidence>
<feature type="region of interest" description="Disordered" evidence="1">
    <location>
        <begin position="1"/>
        <end position="137"/>
    </location>
</feature>
<evidence type="ECO:0000256" key="1">
    <source>
        <dbReference type="SAM" id="MobiDB-lite"/>
    </source>
</evidence>
<feature type="region of interest" description="Disordered" evidence="1">
    <location>
        <begin position="250"/>
        <end position="281"/>
    </location>
</feature>
<feature type="compositionally biased region" description="Low complexity" evidence="1">
    <location>
        <begin position="74"/>
        <end position="86"/>
    </location>
</feature>